<dbReference type="AlphaFoldDB" id="C6XB82"/>
<keyword evidence="2" id="KW-1185">Reference proteome</keyword>
<dbReference type="HOGENOM" id="CLU_084747_4_1_4"/>
<dbReference type="SUPFAM" id="SSF140804">
    <property type="entry name" value="YidB-like"/>
    <property type="match status" value="1"/>
</dbReference>
<dbReference type="KEGG" id="mei:Msip34_2615"/>
<name>C6XB82_METGS</name>
<dbReference type="EMBL" id="CP001674">
    <property type="protein sequence ID" value="ACT51852.1"/>
    <property type="molecule type" value="Genomic_DNA"/>
</dbReference>
<dbReference type="Gene3D" id="1.10.10.690">
    <property type="entry name" value="YidB-like"/>
    <property type="match status" value="1"/>
</dbReference>
<dbReference type="eggNOG" id="COG3753">
    <property type="taxonomic scope" value="Bacteria"/>
</dbReference>
<organism evidence="1 2">
    <name type="scientific">Methylovorus glucosotrophus (strain SIP3-4)</name>
    <dbReference type="NCBI Taxonomy" id="582744"/>
    <lineage>
        <taxon>Bacteria</taxon>
        <taxon>Pseudomonadati</taxon>
        <taxon>Pseudomonadota</taxon>
        <taxon>Betaproteobacteria</taxon>
        <taxon>Nitrosomonadales</taxon>
        <taxon>Methylophilaceae</taxon>
        <taxon>Methylovorus</taxon>
    </lineage>
</organism>
<gene>
    <name evidence="1" type="ordered locus">Msip34_2615</name>
</gene>
<dbReference type="OrthoDB" id="9795283at2"/>
<sequence length="131" mass="14086">MGLFSSIAGSVAAKMGGEQGRMFQVALEIIERNGGAPGVLQKFRDAGMAEEVDSWLANGENLPLAPDQIEVALGTQVLTDIAQKFHMSLDEVAKTLANYLPKVVDKLSPDGKVPQTQSDLMAQALSAWRRM</sequence>
<accession>C6XB82</accession>
<dbReference type="Pfam" id="PF20159">
    <property type="entry name" value="YidB"/>
    <property type="match status" value="1"/>
</dbReference>
<proteinExistence type="predicted"/>
<dbReference type="STRING" id="582744.Msip34_2615"/>
<dbReference type="Proteomes" id="UP000002743">
    <property type="component" value="Chromosome"/>
</dbReference>
<protein>
    <recommendedName>
        <fullName evidence="3">DUF937 domain-containing protein</fullName>
    </recommendedName>
</protein>
<dbReference type="RefSeq" id="WP_015831085.1">
    <property type="nucleotide sequence ID" value="NC_012969.1"/>
</dbReference>
<evidence type="ECO:0000313" key="1">
    <source>
        <dbReference type="EMBL" id="ACT51852.1"/>
    </source>
</evidence>
<dbReference type="InterPro" id="IPR027405">
    <property type="entry name" value="YidB-like"/>
</dbReference>
<reference evidence="1 2" key="2">
    <citation type="journal article" date="2011" name="J. Bacteriol.">
        <title>Genomes of three methylotrophs from a single niche uncover genetic and metabolic divergence of Methylophilaceae.</title>
        <authorList>
            <person name="Lapidus A."/>
            <person name="Clum A."/>
            <person name="Labutti K."/>
            <person name="Kaluzhnaya M.G."/>
            <person name="Lim S."/>
            <person name="Beck D.A."/>
            <person name="Glavina Del Rio T."/>
            <person name="Nolan M."/>
            <person name="Mavromatis K."/>
            <person name="Huntemann M."/>
            <person name="Lucas S."/>
            <person name="Lidstrom M.E."/>
            <person name="Ivanova N."/>
            <person name="Chistoserdova L."/>
        </authorList>
    </citation>
    <scope>NUCLEOTIDE SEQUENCE [LARGE SCALE GENOMIC DNA]</scope>
    <source>
        <strain evidence="1 2">SIP3-4</strain>
    </source>
</reference>
<evidence type="ECO:0000313" key="2">
    <source>
        <dbReference type="Proteomes" id="UP000002743"/>
    </source>
</evidence>
<evidence type="ECO:0008006" key="3">
    <source>
        <dbReference type="Google" id="ProtNLM"/>
    </source>
</evidence>
<reference evidence="2" key="1">
    <citation type="submission" date="2009-07" db="EMBL/GenBank/DDBJ databases">
        <title>Complete sequence of chromosome of Methylovorus sp. SIP3-4.</title>
        <authorList>
            <person name="Lucas S."/>
            <person name="Copeland A."/>
            <person name="Lapidus A."/>
            <person name="Glavina del Rio T."/>
            <person name="Tice H."/>
            <person name="Bruce D."/>
            <person name="Goodwin L."/>
            <person name="Pitluck S."/>
            <person name="Clum A."/>
            <person name="Larimer F."/>
            <person name="Land M."/>
            <person name="Hauser L."/>
            <person name="Kyrpides N."/>
            <person name="Mikhailova N."/>
            <person name="Kayluzhnaya M."/>
            <person name="Chistoserdova L."/>
        </authorList>
    </citation>
    <scope>NUCLEOTIDE SEQUENCE [LARGE SCALE GENOMIC DNA]</scope>
    <source>
        <strain evidence="2">SIP3-4</strain>
    </source>
</reference>
<dbReference type="InterPro" id="IPR045372">
    <property type="entry name" value="YidB"/>
</dbReference>